<organism evidence="1 2">
    <name type="scientific">Candidatus Merdiplasma excrementigallinarum</name>
    <dbReference type="NCBI Taxonomy" id="2840864"/>
    <lineage>
        <taxon>Bacteria</taxon>
        <taxon>Bacillati</taxon>
        <taxon>Bacillota</taxon>
        <taxon>Clostridia</taxon>
        <taxon>Lachnospirales</taxon>
        <taxon>Lachnospiraceae</taxon>
        <taxon>Lachnospiraceae incertae sedis</taxon>
        <taxon>Candidatus Merdiplasma</taxon>
    </lineage>
</organism>
<reference evidence="1" key="2">
    <citation type="journal article" date="2021" name="PeerJ">
        <title>Extensive microbial diversity within the chicken gut microbiome revealed by metagenomics and culture.</title>
        <authorList>
            <person name="Gilroy R."/>
            <person name="Ravi A."/>
            <person name="Getino M."/>
            <person name="Pursley I."/>
            <person name="Horton D.L."/>
            <person name="Alikhan N.F."/>
            <person name="Baker D."/>
            <person name="Gharbi K."/>
            <person name="Hall N."/>
            <person name="Watson M."/>
            <person name="Adriaenssens E.M."/>
            <person name="Foster-Nyarko E."/>
            <person name="Jarju S."/>
            <person name="Secka A."/>
            <person name="Antonio M."/>
            <person name="Oren A."/>
            <person name="Chaudhuri R.R."/>
            <person name="La Ragione R."/>
            <person name="Hildebrand F."/>
            <person name="Pallen M.J."/>
        </authorList>
    </citation>
    <scope>NUCLEOTIDE SEQUENCE</scope>
    <source>
        <strain evidence="1">ChiBcec6-7307</strain>
    </source>
</reference>
<evidence type="ECO:0000313" key="1">
    <source>
        <dbReference type="EMBL" id="HIV22417.1"/>
    </source>
</evidence>
<name>A0A9D1NXI9_9FIRM</name>
<dbReference type="AlphaFoldDB" id="A0A9D1NXI9"/>
<dbReference type="EMBL" id="DVOS01000006">
    <property type="protein sequence ID" value="HIV22417.1"/>
    <property type="molecule type" value="Genomic_DNA"/>
</dbReference>
<accession>A0A9D1NXI9</accession>
<sequence length="80" mass="9236">MKYMQAWEEKYYDKKEAREEGLAEGLALGRSEGEQRKLCQLIEKKLAKGKSIHEIADDLEEEEENIRKLVDKLVKPSAGN</sequence>
<evidence type="ECO:0000313" key="2">
    <source>
        <dbReference type="Proteomes" id="UP000886889"/>
    </source>
</evidence>
<proteinExistence type="predicted"/>
<gene>
    <name evidence="1" type="ORF">IAC80_00615</name>
</gene>
<reference evidence="1" key="1">
    <citation type="submission" date="2020-10" db="EMBL/GenBank/DDBJ databases">
        <authorList>
            <person name="Gilroy R."/>
        </authorList>
    </citation>
    <scope>NUCLEOTIDE SEQUENCE</scope>
    <source>
        <strain evidence="1">ChiBcec6-7307</strain>
    </source>
</reference>
<protein>
    <submittedName>
        <fullName evidence="1">Uncharacterized protein</fullName>
    </submittedName>
</protein>
<dbReference type="Proteomes" id="UP000886889">
    <property type="component" value="Unassembled WGS sequence"/>
</dbReference>
<comment type="caution">
    <text evidence="1">The sequence shown here is derived from an EMBL/GenBank/DDBJ whole genome shotgun (WGS) entry which is preliminary data.</text>
</comment>